<reference evidence="2 3" key="1">
    <citation type="submission" date="2016-05" db="EMBL/GenBank/DDBJ databases">
        <title>Genome sequencing reveals origins of a unique bacterial endosymbiosis in the earliest lineages of terrestrial Fungi.</title>
        <authorList>
            <consortium name="DOE Joint Genome Institute"/>
            <person name="Uehling J."/>
            <person name="Gryganskyi A."/>
            <person name="Hameed K."/>
            <person name="Tschaplinski T."/>
            <person name="Misztal P."/>
            <person name="Wu S."/>
            <person name="Desiro A."/>
            <person name="Vande Pol N."/>
            <person name="Du Z.-Y."/>
            <person name="Zienkiewicz A."/>
            <person name="Zienkiewicz K."/>
            <person name="Morin E."/>
            <person name="Tisserant E."/>
            <person name="Splivallo R."/>
            <person name="Hainaut M."/>
            <person name="Henrissat B."/>
            <person name="Ohm R."/>
            <person name="Kuo A."/>
            <person name="Yan J."/>
            <person name="Lipzen A."/>
            <person name="Nolan M."/>
            <person name="Labutti K."/>
            <person name="Barry K."/>
            <person name="Goldstein A."/>
            <person name="Labbe J."/>
            <person name="Schadt C."/>
            <person name="Tuskan G."/>
            <person name="Grigoriev I."/>
            <person name="Martin F."/>
            <person name="Vilgalys R."/>
            <person name="Bonito G."/>
        </authorList>
    </citation>
    <scope>NUCLEOTIDE SEQUENCE [LARGE SCALE GENOMIC DNA]</scope>
    <source>
        <strain evidence="2 3">AG-77</strain>
    </source>
</reference>
<organism evidence="2 3">
    <name type="scientific">Linnemannia elongata AG-77</name>
    <dbReference type="NCBI Taxonomy" id="1314771"/>
    <lineage>
        <taxon>Eukaryota</taxon>
        <taxon>Fungi</taxon>
        <taxon>Fungi incertae sedis</taxon>
        <taxon>Mucoromycota</taxon>
        <taxon>Mortierellomycotina</taxon>
        <taxon>Mortierellomycetes</taxon>
        <taxon>Mortierellales</taxon>
        <taxon>Mortierellaceae</taxon>
        <taxon>Linnemannia</taxon>
    </lineage>
</organism>
<evidence type="ECO:0000313" key="2">
    <source>
        <dbReference type="EMBL" id="OAQ26161.1"/>
    </source>
</evidence>
<dbReference type="EMBL" id="KV442070">
    <property type="protein sequence ID" value="OAQ26161.1"/>
    <property type="molecule type" value="Genomic_DNA"/>
</dbReference>
<gene>
    <name evidence="2" type="ORF">K457DRAFT_735682</name>
</gene>
<accession>A0A197JNV4</accession>
<protein>
    <submittedName>
        <fullName evidence="2">Uncharacterized protein</fullName>
    </submittedName>
</protein>
<evidence type="ECO:0000313" key="3">
    <source>
        <dbReference type="Proteomes" id="UP000078512"/>
    </source>
</evidence>
<dbReference type="AlphaFoldDB" id="A0A197JNV4"/>
<proteinExistence type="predicted"/>
<keyword evidence="1" id="KW-0812">Transmembrane</keyword>
<sequence length="94" mass="10658">MCPGTREQNVSFPDAPNVQDDFSRTIPYVVLLAGICMKIWWLNNTISGAHANRQRGRTHIQVYWFQDLDVVEPFDELINILLPIIQSGSALSKS</sequence>
<dbReference type="Proteomes" id="UP000078512">
    <property type="component" value="Unassembled WGS sequence"/>
</dbReference>
<dbReference type="OrthoDB" id="2415668at2759"/>
<evidence type="ECO:0000256" key="1">
    <source>
        <dbReference type="SAM" id="Phobius"/>
    </source>
</evidence>
<feature type="transmembrane region" description="Helical" evidence="1">
    <location>
        <begin position="25"/>
        <end position="43"/>
    </location>
</feature>
<keyword evidence="3" id="KW-1185">Reference proteome</keyword>
<keyword evidence="1" id="KW-1133">Transmembrane helix</keyword>
<name>A0A197JNV4_9FUNG</name>
<keyword evidence="1" id="KW-0472">Membrane</keyword>